<reference evidence="1 2" key="1">
    <citation type="journal article" date="2016" name="Proc. Natl. Acad. Sci. U.S.A.">
        <title>Comparative genomics of biotechnologically important yeasts.</title>
        <authorList>
            <person name="Riley R."/>
            <person name="Haridas S."/>
            <person name="Wolfe K.H."/>
            <person name="Lopes M.R."/>
            <person name="Hittinger C.T."/>
            <person name="Goeker M."/>
            <person name="Salamov A.A."/>
            <person name="Wisecaver J.H."/>
            <person name="Long T.M."/>
            <person name="Calvey C.H."/>
            <person name="Aerts A.L."/>
            <person name="Barry K.W."/>
            <person name="Choi C."/>
            <person name="Clum A."/>
            <person name="Coughlan A.Y."/>
            <person name="Deshpande S."/>
            <person name="Douglass A.P."/>
            <person name="Hanson S.J."/>
            <person name="Klenk H.-P."/>
            <person name="LaButti K.M."/>
            <person name="Lapidus A."/>
            <person name="Lindquist E.A."/>
            <person name="Lipzen A.M."/>
            <person name="Meier-Kolthoff J.P."/>
            <person name="Ohm R.A."/>
            <person name="Otillar R.P."/>
            <person name="Pangilinan J.L."/>
            <person name="Peng Y."/>
            <person name="Rokas A."/>
            <person name="Rosa C.A."/>
            <person name="Scheuner C."/>
            <person name="Sibirny A.A."/>
            <person name="Slot J.C."/>
            <person name="Stielow J.B."/>
            <person name="Sun H."/>
            <person name="Kurtzman C.P."/>
            <person name="Blackwell M."/>
            <person name="Grigoriev I.V."/>
            <person name="Jeffries T.W."/>
        </authorList>
    </citation>
    <scope>NUCLEOTIDE SEQUENCE [LARGE SCALE GENOMIC DNA]</scope>
    <source>
        <strain evidence="1 2">NRRL Y-11557</strain>
    </source>
</reference>
<sequence length="85" mass="10040">MMAIDPTYPDPKDGRWKAFRLAFNKIAVLHGDIPHINKTRNGAISYFAKAHDPDIIRLYLQKRKQLDPKDLFINIFFRTMFAEYL</sequence>
<name>A0A1E3PUB2_LIPST</name>
<dbReference type="Proteomes" id="UP000094385">
    <property type="component" value="Unassembled WGS sequence"/>
</dbReference>
<dbReference type="AlphaFoldDB" id="A0A1E3PUB2"/>
<evidence type="ECO:0000313" key="2">
    <source>
        <dbReference type="Proteomes" id="UP000094385"/>
    </source>
</evidence>
<organism evidence="1 2">
    <name type="scientific">Lipomyces starkeyi NRRL Y-11557</name>
    <dbReference type="NCBI Taxonomy" id="675824"/>
    <lineage>
        <taxon>Eukaryota</taxon>
        <taxon>Fungi</taxon>
        <taxon>Dikarya</taxon>
        <taxon>Ascomycota</taxon>
        <taxon>Saccharomycotina</taxon>
        <taxon>Lipomycetes</taxon>
        <taxon>Lipomycetales</taxon>
        <taxon>Lipomycetaceae</taxon>
        <taxon>Lipomyces</taxon>
    </lineage>
</organism>
<protein>
    <submittedName>
        <fullName evidence="1">Uncharacterized protein</fullName>
    </submittedName>
</protein>
<dbReference type="EMBL" id="KV454306">
    <property type="protein sequence ID" value="ODQ69006.1"/>
    <property type="molecule type" value="Genomic_DNA"/>
</dbReference>
<proteinExistence type="predicted"/>
<gene>
    <name evidence="1" type="ORF">LIPSTDRAFT_334937</name>
</gene>
<accession>A0A1E3PUB2</accession>
<dbReference type="OrthoDB" id="371463at2759"/>
<dbReference type="STRING" id="675824.A0A1E3PUB2"/>
<evidence type="ECO:0000313" key="1">
    <source>
        <dbReference type="EMBL" id="ODQ69006.1"/>
    </source>
</evidence>
<keyword evidence="2" id="KW-1185">Reference proteome</keyword>